<keyword evidence="1" id="KW-0732">Signal</keyword>
<sequence length="169" mass="17576">MVDGMMLQRESSMSRTALAAIALVAGAAGLSAPAQAAPACVGTPGTGKVKLEVAATQLRSADGEVAFTVYPDDSSRFLKGGAKLARARVKTTAPTTRACFWLAPGHYALATYHDENGDHKFNRTAFAPKEGFGFSNDAPTALGLPSFKATRFPVPAGGGSIAIRTRYGR</sequence>
<evidence type="ECO:0000313" key="3">
    <source>
        <dbReference type="Proteomes" id="UP000292347"/>
    </source>
</evidence>
<comment type="caution">
    <text evidence="2">The sequence shown here is derived from an EMBL/GenBank/DDBJ whole genome shotgun (WGS) entry which is preliminary data.</text>
</comment>
<accession>A0A4V1QPT3</accession>
<evidence type="ECO:0000313" key="2">
    <source>
        <dbReference type="EMBL" id="RXZ34897.1"/>
    </source>
</evidence>
<dbReference type="OrthoDB" id="7189112at2"/>
<protein>
    <submittedName>
        <fullName evidence="2">DUF2141 domain-containing protein</fullName>
    </submittedName>
</protein>
<reference evidence="2 3" key="1">
    <citation type="submission" date="2019-01" db="EMBL/GenBank/DDBJ databases">
        <title>Sphingomonas mucosissima sp. nov. and Sphingomonas desiccabilis sp. nov., from biological soil crusts in the Colorado Plateau, USA.</title>
        <authorList>
            <person name="Zhu D."/>
        </authorList>
    </citation>
    <scope>NUCLEOTIDE SEQUENCE [LARGE SCALE GENOMIC DNA]</scope>
    <source>
        <strain evidence="2 3">CP1D</strain>
    </source>
</reference>
<dbReference type="EMBL" id="SDPT01000001">
    <property type="protein sequence ID" value="RXZ34897.1"/>
    <property type="molecule type" value="Genomic_DNA"/>
</dbReference>
<gene>
    <name evidence="2" type="ORF">EO081_04380</name>
</gene>
<dbReference type="AlphaFoldDB" id="A0A4V1QPT3"/>
<dbReference type="Proteomes" id="UP000292347">
    <property type="component" value="Unassembled WGS sequence"/>
</dbReference>
<evidence type="ECO:0000256" key="1">
    <source>
        <dbReference type="SAM" id="SignalP"/>
    </source>
</evidence>
<dbReference type="Pfam" id="PF09912">
    <property type="entry name" value="DUF2141"/>
    <property type="match status" value="1"/>
</dbReference>
<feature type="chain" id="PRO_5020705891" evidence="1">
    <location>
        <begin position="37"/>
        <end position="169"/>
    </location>
</feature>
<dbReference type="InterPro" id="IPR018673">
    <property type="entry name" value="DUF2141"/>
</dbReference>
<proteinExistence type="predicted"/>
<organism evidence="2 3">
    <name type="scientific">Sphingomonas desiccabilis</name>
    <dbReference type="NCBI Taxonomy" id="429134"/>
    <lineage>
        <taxon>Bacteria</taxon>
        <taxon>Pseudomonadati</taxon>
        <taxon>Pseudomonadota</taxon>
        <taxon>Alphaproteobacteria</taxon>
        <taxon>Sphingomonadales</taxon>
        <taxon>Sphingomonadaceae</taxon>
        <taxon>Sphingomonas</taxon>
    </lineage>
</organism>
<feature type="signal peptide" evidence="1">
    <location>
        <begin position="1"/>
        <end position="36"/>
    </location>
</feature>
<name>A0A4V1QPT3_9SPHN</name>
<keyword evidence="3" id="KW-1185">Reference proteome</keyword>